<name>A0A078A4Q2_STYLE</name>
<proteinExistence type="predicted"/>
<dbReference type="EMBL" id="CCKQ01005315">
    <property type="protein sequence ID" value="CDW76483.1"/>
    <property type="molecule type" value="Genomic_DNA"/>
</dbReference>
<feature type="compositionally biased region" description="Polar residues" evidence="1">
    <location>
        <begin position="515"/>
        <end position="534"/>
    </location>
</feature>
<keyword evidence="3" id="KW-1185">Reference proteome</keyword>
<evidence type="ECO:0000313" key="3">
    <source>
        <dbReference type="Proteomes" id="UP000039865"/>
    </source>
</evidence>
<feature type="region of interest" description="Disordered" evidence="1">
    <location>
        <begin position="668"/>
        <end position="691"/>
    </location>
</feature>
<feature type="compositionally biased region" description="Polar residues" evidence="1">
    <location>
        <begin position="787"/>
        <end position="797"/>
    </location>
</feature>
<organism evidence="2 3">
    <name type="scientific">Stylonychia lemnae</name>
    <name type="common">Ciliate</name>
    <dbReference type="NCBI Taxonomy" id="5949"/>
    <lineage>
        <taxon>Eukaryota</taxon>
        <taxon>Sar</taxon>
        <taxon>Alveolata</taxon>
        <taxon>Ciliophora</taxon>
        <taxon>Intramacronucleata</taxon>
        <taxon>Spirotrichea</taxon>
        <taxon>Stichotrichia</taxon>
        <taxon>Sporadotrichida</taxon>
        <taxon>Oxytrichidae</taxon>
        <taxon>Stylonychinae</taxon>
        <taxon>Stylonychia</taxon>
    </lineage>
</organism>
<feature type="compositionally biased region" description="Polar residues" evidence="1">
    <location>
        <begin position="669"/>
        <end position="681"/>
    </location>
</feature>
<evidence type="ECO:0000256" key="1">
    <source>
        <dbReference type="SAM" id="MobiDB-lite"/>
    </source>
</evidence>
<dbReference type="InParanoid" id="A0A078A4Q2"/>
<dbReference type="Proteomes" id="UP000039865">
    <property type="component" value="Unassembled WGS sequence"/>
</dbReference>
<reference evidence="2 3" key="1">
    <citation type="submission" date="2014-06" db="EMBL/GenBank/DDBJ databases">
        <authorList>
            <person name="Swart Estienne"/>
        </authorList>
    </citation>
    <scope>NUCLEOTIDE SEQUENCE [LARGE SCALE GENOMIC DNA]</scope>
    <source>
        <strain evidence="2 3">130c</strain>
    </source>
</reference>
<accession>A0A078A4Q2</accession>
<gene>
    <name evidence="2" type="primary">Contig1812.g1965</name>
    <name evidence="2" type="ORF">STYLEM_5484</name>
</gene>
<dbReference type="OrthoDB" id="292639at2759"/>
<feature type="region of interest" description="Disordered" evidence="1">
    <location>
        <begin position="504"/>
        <end position="534"/>
    </location>
</feature>
<protein>
    <submittedName>
        <fullName evidence="2">Uncharacterized protein</fullName>
    </submittedName>
</protein>
<evidence type="ECO:0000313" key="2">
    <source>
        <dbReference type="EMBL" id="CDW76483.1"/>
    </source>
</evidence>
<sequence length="1441" mass="168537">MYSGPLTSTNFQQSKIFHTFDSVPRTSNIIPKPHENQYSKKTSETYFYEIFNKQEKKCPLKIPDTIFVSGNAIISWYFSSIQNGAILRKKNNKLNQTDVFTSLYEKSPLVALDQLQPQNQPIIIQPQSSITIQEPESQIEIPKRNTLMSLENIRQNNMSSLSVDNRSESIPVTRTKTIMRRNTNLFEGGLEPVAQVNQQSHQRNASSIISDIQKRPPGGFKDYLHLDFDLPYLAYVRFHQSESRPVKPYELYNILNERLQEVRVIQTYIYSRGSQDFKQEELQKLDFQSQLQCTKQMSNTYAMHMHNEMIQQSKNMIKGGCYVCQYTHYQQQYKTKFLIFKNKMSRRLTKQINSKLIRSMNYIINQKIQDVSKTIISFMESTIGIDIKRIQIKFIEDLQGEIVFLGIKDELVYTMKGPALEISSVKSNQKNNDDFEGFNSTKIIKDHKQWKSSKIERICYGKFCQFNIDQSEKYQGALKSRKHASQNLNLIPSRNKILQISSNLHSQRHHHRRNYSQNSLKNNNGNESQQNISLSKPPIYKNRNIYSDHYNALYKAVTVCQKCYIIYTILSEYLDTEDTNKIFEACKKIEQDRKNSILMLKKAEAKSLMMTEKYTTYNMDQKDDDVDLIKIGKNLTLKLSTGMTQVVKKGTKILSRLNTNARNRFGTMIMQNPSNSSSTPQDIRYQPNKTEKSVSLLKSSSLLRIDTMSEEDMEQGPDVTRPTEISKMREIPKVSYKLFQKNIMKKNLISLKTKSAFNFSSSPTKELPNAKIQKFDPNLQQNKKENNSNGEDSFKRQNNLKLRKVGFSNSVNNKLISMKQTMGISLKLNKGQIQEDDDDSLLPSAQRKAEHLVNYFYEISKDIRRNNSKSTMKRSITSQYVSPSRERKLNSFQQSRQTSYDVSLEDVNRGQIPEYQIKVNNKIQEIKKRDNSPGQSAFQNKIQEAILRLAQKYIRKFNDQKNARSEEKSIIENDTKSYRFSTESTPMKKKQTQPVNKMEEENQAQYNISSSFFHFTKLKHLQSIPYYRISTPKVPIYSFEKVDKDGHDDKYIIPLENYKMLKIEQYVEFMKIPLDSVKYSSVFLIDENTSLLYQIITNTDILQSNEPIKNYIVLLDIFGNFFQKRDFFQDLVDTIQTPVRFILINFPGSLYTQYNSIKHTLNNKFYCKCLDLLFFHMHEKNLVNFVKESFSFIGFGNGANIALTYTIFMRGYQNLESILVFNGFIQKEQTLQFQFETLIKTFKQQNGKYNIYSDFFYYNLIYSAERLKQNQDDIIYNNGNLNHLNQSHNYISKDKNQKNFYDKLKLYNNQTKIDIIKGFLSNISLEGKFNAIQVPIISFYSEKNSLINLKQQEALLDYKYDSQLGSDLEYLMSSKESQNQHRKQFLKYEMRTVDQQISKILKNGHKRTCLLIEGGHDVFVENSTAVEKIIKQYIDASRLYL</sequence>
<feature type="region of interest" description="Disordered" evidence="1">
    <location>
        <begin position="778"/>
        <end position="797"/>
    </location>
</feature>